<protein>
    <recommendedName>
        <fullName evidence="4">ABC transporter permease</fullName>
    </recommendedName>
</protein>
<comment type="caution">
    <text evidence="2">The sequence shown here is derived from an EMBL/GenBank/DDBJ whole genome shotgun (WGS) entry which is preliminary data.</text>
</comment>
<keyword evidence="1" id="KW-0472">Membrane</keyword>
<gene>
    <name evidence="2" type="ORF">ACFOLH_14430</name>
</gene>
<organism evidence="2 3">
    <name type="scientific">Aquipuribacter hungaricus</name>
    <dbReference type="NCBI Taxonomy" id="545624"/>
    <lineage>
        <taxon>Bacteria</taxon>
        <taxon>Bacillati</taxon>
        <taxon>Actinomycetota</taxon>
        <taxon>Actinomycetes</taxon>
        <taxon>Micrococcales</taxon>
        <taxon>Intrasporangiaceae</taxon>
        <taxon>Aquipuribacter</taxon>
    </lineage>
</organism>
<sequence length="183" mass="19620">MLGVFFARLRLDRVLRRWWTLLDEGGTRRGNLVVFLGVPAVVGVIVVAADLRADGFDGYMATVAVVAGLLFNLVFQLSDWSQASSNRLEEHEAGRLLLDSAEVTLARRRLLLIQRAYADLCWAVVVAIGLLVVLAVLGTGSQQAGSLATAVVSVVAAHLILVLLSALSSAFTVTAADLDRHAR</sequence>
<feature type="transmembrane region" description="Helical" evidence="1">
    <location>
        <begin position="59"/>
        <end position="77"/>
    </location>
</feature>
<dbReference type="RefSeq" id="WP_340291717.1">
    <property type="nucleotide sequence ID" value="NZ_JBBEOI010000047.1"/>
</dbReference>
<evidence type="ECO:0008006" key="4">
    <source>
        <dbReference type="Google" id="ProtNLM"/>
    </source>
</evidence>
<name>A0ABV7WJ76_9MICO</name>
<keyword evidence="1" id="KW-1133">Transmembrane helix</keyword>
<evidence type="ECO:0000313" key="3">
    <source>
        <dbReference type="Proteomes" id="UP001595685"/>
    </source>
</evidence>
<dbReference type="Proteomes" id="UP001595685">
    <property type="component" value="Unassembled WGS sequence"/>
</dbReference>
<evidence type="ECO:0000313" key="2">
    <source>
        <dbReference type="EMBL" id="MFC3689545.1"/>
    </source>
</evidence>
<feature type="transmembrane region" description="Helical" evidence="1">
    <location>
        <begin position="150"/>
        <end position="173"/>
    </location>
</feature>
<keyword evidence="3" id="KW-1185">Reference proteome</keyword>
<proteinExistence type="predicted"/>
<feature type="transmembrane region" description="Helical" evidence="1">
    <location>
        <begin position="32"/>
        <end position="53"/>
    </location>
</feature>
<keyword evidence="1" id="KW-0812">Transmembrane</keyword>
<dbReference type="EMBL" id="JBHRWW010000010">
    <property type="protein sequence ID" value="MFC3689545.1"/>
    <property type="molecule type" value="Genomic_DNA"/>
</dbReference>
<accession>A0ABV7WJ76</accession>
<feature type="transmembrane region" description="Helical" evidence="1">
    <location>
        <begin position="117"/>
        <end position="138"/>
    </location>
</feature>
<reference evidence="3" key="1">
    <citation type="journal article" date="2019" name="Int. J. Syst. Evol. Microbiol.">
        <title>The Global Catalogue of Microorganisms (GCM) 10K type strain sequencing project: providing services to taxonomists for standard genome sequencing and annotation.</title>
        <authorList>
            <consortium name="The Broad Institute Genomics Platform"/>
            <consortium name="The Broad Institute Genome Sequencing Center for Infectious Disease"/>
            <person name="Wu L."/>
            <person name="Ma J."/>
        </authorList>
    </citation>
    <scope>NUCLEOTIDE SEQUENCE [LARGE SCALE GENOMIC DNA]</scope>
    <source>
        <strain evidence="3">NCAIM B.02333</strain>
    </source>
</reference>
<evidence type="ECO:0000256" key="1">
    <source>
        <dbReference type="SAM" id="Phobius"/>
    </source>
</evidence>